<gene>
    <name evidence="8" type="ORF">ACFPN2_12885</name>
</gene>
<evidence type="ECO:0000313" key="9">
    <source>
        <dbReference type="Proteomes" id="UP001595904"/>
    </source>
</evidence>
<feature type="chain" id="PRO_5045141484" evidence="6">
    <location>
        <begin position="23"/>
        <end position="474"/>
    </location>
</feature>
<evidence type="ECO:0000256" key="1">
    <source>
        <dbReference type="ARBA" id="ARBA00011073"/>
    </source>
</evidence>
<sequence>MFPTKPVVLAVLVLAVSGLARAQVTLPRVQVPNVPGLPTEPLNRTVNGVLDQTDPQRLRELRQVRVRNLLRTNRTVLEADPRGAPIIRNEVVALSPTQAALEGARAAGFVVGRTRTLEGLDVSIVVLQAPPGVSTRRALERLRRDDPAGTYDYNHVYLESGEVGHAASSSAGVTGPPLMSRAANRVAVLPVLAMAATEAAAEVEAAAAAATEVRSVSPVSTRVGLIDGGVQRSHPVFNGVAVHEHGCTGGAVPSAHGTAVASLLVGQGDVFHGAAPGAELFAADVYCGLATGGALDSVAEAFAWMSRETVPVINISLVGPANALLEQIIRVVTARGHLIVAAVGNDGPSAPPLYPAAYPEVIAVTGVDAKDRVLVEACRGKHVDFSAPGANMSAAGIDAPFDVVRGTSFAAPIVAGLLARQLTSLNKTQADAAVAALVAQATDLGARGVDKIYGNGLVGEALRPPEQLASAQPH</sequence>
<dbReference type="InterPro" id="IPR050131">
    <property type="entry name" value="Peptidase_S8_subtilisin-like"/>
</dbReference>
<dbReference type="EMBL" id="JBHSDU010000003">
    <property type="protein sequence ID" value="MFC4309979.1"/>
    <property type="molecule type" value="Genomic_DNA"/>
</dbReference>
<feature type="active site" description="Charge relay system" evidence="5">
    <location>
        <position position="256"/>
    </location>
</feature>
<dbReference type="InterPro" id="IPR015500">
    <property type="entry name" value="Peptidase_S8_subtilisin-rel"/>
</dbReference>
<organism evidence="8 9">
    <name type="scientific">Steroidobacter flavus</name>
    <dbReference type="NCBI Taxonomy" id="1842136"/>
    <lineage>
        <taxon>Bacteria</taxon>
        <taxon>Pseudomonadati</taxon>
        <taxon>Pseudomonadota</taxon>
        <taxon>Gammaproteobacteria</taxon>
        <taxon>Steroidobacterales</taxon>
        <taxon>Steroidobacteraceae</taxon>
        <taxon>Steroidobacter</taxon>
    </lineage>
</organism>
<feature type="signal peptide" evidence="6">
    <location>
        <begin position="1"/>
        <end position="22"/>
    </location>
</feature>
<evidence type="ECO:0000256" key="5">
    <source>
        <dbReference type="PROSITE-ProRule" id="PRU01240"/>
    </source>
</evidence>
<comment type="similarity">
    <text evidence="1 5">Belongs to the peptidase S8 family.</text>
</comment>
<evidence type="ECO:0000256" key="2">
    <source>
        <dbReference type="ARBA" id="ARBA00022670"/>
    </source>
</evidence>
<reference evidence="9" key="1">
    <citation type="journal article" date="2019" name="Int. J. Syst. Evol. Microbiol.">
        <title>The Global Catalogue of Microorganisms (GCM) 10K type strain sequencing project: providing services to taxonomists for standard genome sequencing and annotation.</title>
        <authorList>
            <consortium name="The Broad Institute Genomics Platform"/>
            <consortium name="The Broad Institute Genome Sequencing Center for Infectious Disease"/>
            <person name="Wu L."/>
            <person name="Ma J."/>
        </authorList>
    </citation>
    <scope>NUCLEOTIDE SEQUENCE [LARGE SCALE GENOMIC DNA]</scope>
    <source>
        <strain evidence="9">CGMCC 1.10759</strain>
    </source>
</reference>
<dbReference type="PRINTS" id="PR00723">
    <property type="entry name" value="SUBTILISIN"/>
</dbReference>
<dbReference type="Proteomes" id="UP001595904">
    <property type="component" value="Unassembled WGS sequence"/>
</dbReference>
<evidence type="ECO:0000256" key="3">
    <source>
        <dbReference type="ARBA" id="ARBA00022801"/>
    </source>
</evidence>
<feature type="active site" description="Charge relay system" evidence="5">
    <location>
        <position position="408"/>
    </location>
</feature>
<dbReference type="PANTHER" id="PTHR43806">
    <property type="entry name" value="PEPTIDASE S8"/>
    <property type="match status" value="1"/>
</dbReference>
<dbReference type="InterPro" id="IPR022398">
    <property type="entry name" value="Peptidase_S8_His-AS"/>
</dbReference>
<evidence type="ECO:0000313" key="8">
    <source>
        <dbReference type="EMBL" id="MFC4309979.1"/>
    </source>
</evidence>
<feature type="domain" description="Peptidase S8/S53" evidence="7">
    <location>
        <begin position="222"/>
        <end position="456"/>
    </location>
</feature>
<keyword evidence="3 5" id="KW-0378">Hydrolase</keyword>
<dbReference type="PROSITE" id="PS51892">
    <property type="entry name" value="SUBTILASE"/>
    <property type="match status" value="1"/>
</dbReference>
<dbReference type="Gene3D" id="3.40.50.200">
    <property type="entry name" value="Peptidase S8/S53 domain"/>
    <property type="match status" value="1"/>
</dbReference>
<dbReference type="RefSeq" id="WP_380597094.1">
    <property type="nucleotide sequence ID" value="NZ_JBHSDU010000003.1"/>
</dbReference>
<keyword evidence="2 5" id="KW-0645">Protease</keyword>
<proteinExistence type="inferred from homology"/>
<keyword evidence="9" id="KW-1185">Reference proteome</keyword>
<comment type="caution">
    <text evidence="8">The sequence shown here is derived from an EMBL/GenBank/DDBJ whole genome shotgun (WGS) entry which is preliminary data.</text>
</comment>
<evidence type="ECO:0000259" key="7">
    <source>
        <dbReference type="Pfam" id="PF00082"/>
    </source>
</evidence>
<protein>
    <submittedName>
        <fullName evidence="8">S8 family serine peptidase</fullName>
    </submittedName>
</protein>
<evidence type="ECO:0000256" key="4">
    <source>
        <dbReference type="ARBA" id="ARBA00022825"/>
    </source>
</evidence>
<evidence type="ECO:0000256" key="6">
    <source>
        <dbReference type="SAM" id="SignalP"/>
    </source>
</evidence>
<feature type="active site" description="Charge relay system" evidence="5">
    <location>
        <position position="227"/>
    </location>
</feature>
<name>A0ABV8SQU9_9GAMM</name>
<dbReference type="CDD" id="cd05561">
    <property type="entry name" value="Peptidases_S8_4"/>
    <property type="match status" value="1"/>
</dbReference>
<dbReference type="PROSITE" id="PS00137">
    <property type="entry name" value="SUBTILASE_HIS"/>
    <property type="match status" value="1"/>
</dbReference>
<accession>A0ABV8SQU9</accession>
<keyword evidence="4 5" id="KW-0720">Serine protease</keyword>
<dbReference type="PANTHER" id="PTHR43806:SF11">
    <property type="entry name" value="CEREVISIN-RELATED"/>
    <property type="match status" value="1"/>
</dbReference>
<dbReference type="InterPro" id="IPR023828">
    <property type="entry name" value="Peptidase_S8_Ser-AS"/>
</dbReference>
<keyword evidence="6" id="KW-0732">Signal</keyword>
<dbReference type="PROSITE" id="PS00138">
    <property type="entry name" value="SUBTILASE_SER"/>
    <property type="match status" value="1"/>
</dbReference>
<dbReference type="InterPro" id="IPR036852">
    <property type="entry name" value="Peptidase_S8/S53_dom_sf"/>
</dbReference>
<dbReference type="SUPFAM" id="SSF52743">
    <property type="entry name" value="Subtilisin-like"/>
    <property type="match status" value="1"/>
</dbReference>
<dbReference type="Pfam" id="PF00082">
    <property type="entry name" value="Peptidase_S8"/>
    <property type="match status" value="1"/>
</dbReference>
<dbReference type="InterPro" id="IPR000209">
    <property type="entry name" value="Peptidase_S8/S53_dom"/>
</dbReference>